<feature type="region of interest" description="Disordered" evidence="1">
    <location>
        <begin position="67"/>
        <end position="92"/>
    </location>
</feature>
<keyword evidence="4" id="KW-1185">Reference proteome</keyword>
<evidence type="ECO:0000313" key="3">
    <source>
        <dbReference type="EMBL" id="PYC83209.1"/>
    </source>
</evidence>
<dbReference type="Proteomes" id="UP000248039">
    <property type="component" value="Unassembled WGS sequence"/>
</dbReference>
<evidence type="ECO:0000313" key="4">
    <source>
        <dbReference type="Proteomes" id="UP000248039"/>
    </source>
</evidence>
<organism evidence="3 4">
    <name type="scientific">Streptomyces tateyamensis</name>
    <dbReference type="NCBI Taxonomy" id="565073"/>
    <lineage>
        <taxon>Bacteria</taxon>
        <taxon>Bacillati</taxon>
        <taxon>Actinomycetota</taxon>
        <taxon>Actinomycetes</taxon>
        <taxon>Kitasatosporales</taxon>
        <taxon>Streptomycetaceae</taxon>
        <taxon>Streptomyces</taxon>
    </lineage>
</organism>
<dbReference type="SUPFAM" id="SSF47336">
    <property type="entry name" value="ACP-like"/>
    <property type="match status" value="1"/>
</dbReference>
<gene>
    <name evidence="3" type="ORF">C7C46_09305</name>
</gene>
<evidence type="ECO:0000256" key="1">
    <source>
        <dbReference type="SAM" id="MobiDB-lite"/>
    </source>
</evidence>
<comment type="caution">
    <text evidence="3">The sequence shown here is derived from an EMBL/GenBank/DDBJ whole genome shotgun (WGS) entry which is preliminary data.</text>
</comment>
<feature type="region of interest" description="Disordered" evidence="1">
    <location>
        <begin position="105"/>
        <end position="148"/>
    </location>
</feature>
<feature type="compositionally biased region" description="Basic residues" evidence="1">
    <location>
        <begin position="119"/>
        <end position="146"/>
    </location>
</feature>
<dbReference type="Pfam" id="PF00550">
    <property type="entry name" value="PP-binding"/>
    <property type="match status" value="1"/>
</dbReference>
<dbReference type="PROSITE" id="PS50075">
    <property type="entry name" value="CARRIER"/>
    <property type="match status" value="1"/>
</dbReference>
<dbReference type="InterPro" id="IPR009081">
    <property type="entry name" value="PP-bd_ACP"/>
</dbReference>
<evidence type="ECO:0000259" key="2">
    <source>
        <dbReference type="PROSITE" id="PS50075"/>
    </source>
</evidence>
<protein>
    <recommendedName>
        <fullName evidence="2">Carrier domain-containing protein</fullName>
    </recommendedName>
</protein>
<accession>A0A2V4PDT3</accession>
<dbReference type="EMBL" id="PYBW01000029">
    <property type="protein sequence ID" value="PYC83209.1"/>
    <property type="molecule type" value="Genomic_DNA"/>
</dbReference>
<sequence>MVAQTASRSWPAGVISPMPVIAAWESCGTTGALQRLGVAAGTPGGALFRHGAASYTEQAVCPMSDNPAVARSEGRPGQLTHRHGSTSVHMTPTTRQAAITMSPVKAIPRSPDPSTGIHRPVRHPPGRVKRARVIHSRPSRPSKVHSGRLGTLTREAATATGEGKMISTSQEPISRERLVEILAEITTVSAADIDDTVTFESLELDSLALAELLVAVENETGGHIGFGLDFTPATTIVEAHRTLNSALTAAQASAG</sequence>
<dbReference type="InterPro" id="IPR036736">
    <property type="entry name" value="ACP-like_sf"/>
</dbReference>
<proteinExistence type="predicted"/>
<name>A0A2V4PDT3_9ACTN</name>
<feature type="domain" description="Carrier" evidence="2">
    <location>
        <begin position="172"/>
        <end position="254"/>
    </location>
</feature>
<reference evidence="3 4" key="1">
    <citation type="submission" date="2018-03" db="EMBL/GenBank/DDBJ databases">
        <title>Bioinformatic expansion and discovery of thiopeptide antibiotics.</title>
        <authorList>
            <person name="Schwalen C.J."/>
            <person name="Hudson G.A."/>
            <person name="Mitchell D.A."/>
        </authorList>
    </citation>
    <scope>NUCLEOTIDE SEQUENCE [LARGE SCALE GENOMIC DNA]</scope>
    <source>
        <strain evidence="3 4">ATCC 21389</strain>
    </source>
</reference>
<dbReference type="Gene3D" id="1.10.1200.10">
    <property type="entry name" value="ACP-like"/>
    <property type="match status" value="1"/>
</dbReference>
<dbReference type="AlphaFoldDB" id="A0A2V4PDT3"/>